<feature type="transmembrane region" description="Helical" evidence="9">
    <location>
        <begin position="297"/>
        <end position="316"/>
    </location>
</feature>
<dbReference type="FunFam" id="1.20.1250.20:FF:000007">
    <property type="entry name" value="Glycerol-3-phosphate transporter"/>
    <property type="match status" value="1"/>
</dbReference>
<dbReference type="GO" id="GO:0035435">
    <property type="term" value="P:phosphate ion transmembrane transport"/>
    <property type="evidence" value="ECO:0007669"/>
    <property type="project" value="TreeGrafter"/>
</dbReference>
<dbReference type="PROSITE" id="PS50850">
    <property type="entry name" value="MFS"/>
    <property type="match status" value="1"/>
</dbReference>
<feature type="transmembrane region" description="Helical" evidence="9">
    <location>
        <begin position="328"/>
        <end position="345"/>
    </location>
</feature>
<evidence type="ECO:0000256" key="1">
    <source>
        <dbReference type="ARBA" id="ARBA00004651"/>
    </source>
</evidence>
<keyword evidence="7 9" id="KW-0472">Membrane</keyword>
<comment type="similarity">
    <text evidence="2">Belongs to the major facilitator superfamily. Organophosphate:Pi antiporter (OPA) (TC 2.A.1.4) family.</text>
</comment>
<dbReference type="Proteomes" id="UP001157946">
    <property type="component" value="Unassembled WGS sequence"/>
</dbReference>
<feature type="transmembrane region" description="Helical" evidence="9">
    <location>
        <begin position="258"/>
        <end position="277"/>
    </location>
</feature>
<evidence type="ECO:0000313" key="12">
    <source>
        <dbReference type="Proteomes" id="UP001157946"/>
    </source>
</evidence>
<keyword evidence="5 9" id="KW-0812">Transmembrane</keyword>
<dbReference type="InterPro" id="IPR005267">
    <property type="entry name" value="G3P_transporter"/>
</dbReference>
<accession>A0AA46AFM8</accession>
<evidence type="ECO:0000256" key="2">
    <source>
        <dbReference type="ARBA" id="ARBA00009598"/>
    </source>
</evidence>
<dbReference type="InterPro" id="IPR021159">
    <property type="entry name" value="Sugar-P_transporter_CS"/>
</dbReference>
<dbReference type="EMBL" id="FXTU01000004">
    <property type="protein sequence ID" value="SMP22160.1"/>
    <property type="molecule type" value="Genomic_DNA"/>
</dbReference>
<gene>
    <name evidence="11" type="ORF">SAMN06265361_10419</name>
</gene>
<feature type="transmembrane region" description="Helical" evidence="9">
    <location>
        <begin position="29"/>
        <end position="47"/>
    </location>
</feature>
<feature type="transmembrane region" description="Helical" evidence="9">
    <location>
        <begin position="163"/>
        <end position="187"/>
    </location>
</feature>
<reference evidence="11" key="1">
    <citation type="submission" date="2017-05" db="EMBL/GenBank/DDBJ databases">
        <authorList>
            <person name="Varghese N."/>
            <person name="Submissions S."/>
        </authorList>
    </citation>
    <scope>NUCLEOTIDE SEQUENCE</scope>
    <source>
        <strain evidence="11">DSM 45262</strain>
    </source>
</reference>
<dbReference type="InterPro" id="IPR011701">
    <property type="entry name" value="MFS"/>
</dbReference>
<dbReference type="GO" id="GO:0061513">
    <property type="term" value="F:glucose 6-phosphate:phosphate antiporter activity"/>
    <property type="evidence" value="ECO:0007669"/>
    <property type="project" value="TreeGrafter"/>
</dbReference>
<evidence type="ECO:0000256" key="8">
    <source>
        <dbReference type="NCBIfam" id="TIGR00712"/>
    </source>
</evidence>
<dbReference type="InterPro" id="IPR000849">
    <property type="entry name" value="Sugar_P_transporter"/>
</dbReference>
<feature type="transmembrane region" description="Helical" evidence="9">
    <location>
        <begin position="389"/>
        <end position="411"/>
    </location>
</feature>
<protein>
    <recommendedName>
        <fullName evidence="8">Glycerol-3-phosphate transporter</fullName>
    </recommendedName>
</protein>
<feature type="transmembrane region" description="Helical" evidence="9">
    <location>
        <begin position="122"/>
        <end position="142"/>
    </location>
</feature>
<dbReference type="PANTHER" id="PTHR43826:SF6">
    <property type="entry name" value="GLYCEROL-3-PHOSPHATE TRANSPORTER"/>
    <property type="match status" value="1"/>
</dbReference>
<dbReference type="CDD" id="cd17345">
    <property type="entry name" value="MFS_GlpT"/>
    <property type="match status" value="1"/>
</dbReference>
<feature type="transmembrane region" description="Helical" evidence="9">
    <location>
        <begin position="193"/>
        <end position="211"/>
    </location>
</feature>
<dbReference type="NCBIfam" id="TIGR00881">
    <property type="entry name" value="2A0104"/>
    <property type="match status" value="1"/>
</dbReference>
<feature type="transmembrane region" description="Helical" evidence="9">
    <location>
        <begin position="67"/>
        <end position="85"/>
    </location>
</feature>
<comment type="caution">
    <text evidence="11">The sequence shown here is derived from an EMBL/GenBank/DDBJ whole genome shotgun (WGS) entry which is preliminary data.</text>
</comment>
<feature type="transmembrane region" description="Helical" evidence="9">
    <location>
        <begin position="357"/>
        <end position="377"/>
    </location>
</feature>
<evidence type="ECO:0000256" key="3">
    <source>
        <dbReference type="ARBA" id="ARBA00022448"/>
    </source>
</evidence>
<dbReference type="PROSITE" id="PS00942">
    <property type="entry name" value="GLPT"/>
    <property type="match status" value="1"/>
</dbReference>
<dbReference type="AlphaFoldDB" id="A0AA46AFM8"/>
<evidence type="ECO:0000256" key="4">
    <source>
        <dbReference type="ARBA" id="ARBA00022475"/>
    </source>
</evidence>
<proteinExistence type="inferred from homology"/>
<evidence type="ECO:0000256" key="9">
    <source>
        <dbReference type="SAM" id="Phobius"/>
    </source>
</evidence>
<dbReference type="Gene3D" id="1.20.1250.20">
    <property type="entry name" value="MFS general substrate transporter like domains"/>
    <property type="match status" value="2"/>
</dbReference>
<organism evidence="11 12">
    <name type="scientific">Laceyella tengchongensis</name>
    <dbReference type="NCBI Taxonomy" id="574699"/>
    <lineage>
        <taxon>Bacteria</taxon>
        <taxon>Bacillati</taxon>
        <taxon>Bacillota</taxon>
        <taxon>Bacilli</taxon>
        <taxon>Bacillales</taxon>
        <taxon>Thermoactinomycetaceae</taxon>
        <taxon>Laceyella</taxon>
    </lineage>
</organism>
<evidence type="ECO:0000256" key="7">
    <source>
        <dbReference type="ARBA" id="ARBA00023136"/>
    </source>
</evidence>
<dbReference type="PANTHER" id="PTHR43826">
    <property type="entry name" value="GLUCOSE-6-PHOSPHATE EXCHANGER SLC37A4"/>
    <property type="match status" value="1"/>
</dbReference>
<name>A0AA46AFM8_9BACL</name>
<sequence>MNWLLTLFKPAPHIERLPADKIDSTYRRLRLQVFLGIFIGYAGYYLVRKNFSLAIPDLVREGFSKGELGLVLSAISIAYGISKFLMGIVSDRSNPRYFLATGLILSALINMAFGLIPAITSSITVMFVLMFLNGWAQGMGWPPSGKTVVHWFSISERGTKMSLWNIAHNIGGGLVAPLMTLGIAIFATWKSVFFFPAMIALVIALFILLTVRDTPQSVGLPPIEEYKNDYPQGSENEDYDKDLTTKEILFKYVLNNKFLWYIALANIFVYFVRYGVIDWAPTYLTEAKGFSPEGSRWAYFLYEYAGIPGMLLSGWMSDKLFKGRRAPASVIFMAGVLIAVLIYWLNPAGNPLLDNIALVAIGFLIYGPVMMIGLHALDLVPKKAAGTAAGLTGFFGYLFGTAFASAIVGYVVDGFGWDGMFTLLVVSCVLAILFLALTWNTGKSEQKTV</sequence>
<dbReference type="PIRSF" id="PIRSF002808">
    <property type="entry name" value="Hexose_phosphate_transp"/>
    <property type="match status" value="1"/>
</dbReference>
<dbReference type="InterPro" id="IPR036259">
    <property type="entry name" value="MFS_trans_sf"/>
</dbReference>
<evidence type="ECO:0000256" key="5">
    <source>
        <dbReference type="ARBA" id="ARBA00022692"/>
    </source>
</evidence>
<keyword evidence="12" id="KW-1185">Reference proteome</keyword>
<dbReference type="NCBIfam" id="TIGR00712">
    <property type="entry name" value="glpT"/>
    <property type="match status" value="1"/>
</dbReference>
<feature type="domain" description="Major facilitator superfamily (MFS) profile" evidence="10">
    <location>
        <begin position="29"/>
        <end position="443"/>
    </location>
</feature>
<dbReference type="SUPFAM" id="SSF103473">
    <property type="entry name" value="MFS general substrate transporter"/>
    <property type="match status" value="1"/>
</dbReference>
<dbReference type="RefSeq" id="WP_102993455.1">
    <property type="nucleotide sequence ID" value="NZ_FXTU01000004.1"/>
</dbReference>
<keyword evidence="3" id="KW-0813">Transport</keyword>
<feature type="transmembrane region" description="Helical" evidence="9">
    <location>
        <begin position="417"/>
        <end position="437"/>
    </location>
</feature>
<keyword evidence="4" id="KW-1003">Cell membrane</keyword>
<dbReference type="InterPro" id="IPR020846">
    <property type="entry name" value="MFS_dom"/>
</dbReference>
<keyword evidence="6 9" id="KW-1133">Transmembrane helix</keyword>
<feature type="transmembrane region" description="Helical" evidence="9">
    <location>
        <begin position="97"/>
        <end position="116"/>
    </location>
</feature>
<dbReference type="GO" id="GO:0005886">
    <property type="term" value="C:plasma membrane"/>
    <property type="evidence" value="ECO:0007669"/>
    <property type="project" value="UniProtKB-SubCell"/>
</dbReference>
<dbReference type="GO" id="GO:0015169">
    <property type="term" value="F:glycerol-3-phosphate transmembrane transporter activity"/>
    <property type="evidence" value="ECO:0007669"/>
    <property type="project" value="UniProtKB-UniRule"/>
</dbReference>
<evidence type="ECO:0000259" key="10">
    <source>
        <dbReference type="PROSITE" id="PS50850"/>
    </source>
</evidence>
<evidence type="ECO:0000313" key="11">
    <source>
        <dbReference type="EMBL" id="SMP22160.1"/>
    </source>
</evidence>
<dbReference type="InterPro" id="IPR051337">
    <property type="entry name" value="OPA_Antiporter"/>
</dbReference>
<dbReference type="Pfam" id="PF07690">
    <property type="entry name" value="MFS_1"/>
    <property type="match status" value="1"/>
</dbReference>
<evidence type="ECO:0000256" key="6">
    <source>
        <dbReference type="ARBA" id="ARBA00022989"/>
    </source>
</evidence>
<comment type="subcellular location">
    <subcellularLocation>
        <location evidence="1">Cell membrane</location>
        <topology evidence="1">Multi-pass membrane protein</topology>
    </subcellularLocation>
</comment>